<evidence type="ECO:0000256" key="1">
    <source>
        <dbReference type="SAM" id="MobiDB-lite"/>
    </source>
</evidence>
<accession>A0A183ANX8</accession>
<dbReference type="InterPro" id="IPR051561">
    <property type="entry name" value="FRAS1_ECM"/>
</dbReference>
<reference evidence="2 3" key="2">
    <citation type="submission" date="2018-11" db="EMBL/GenBank/DDBJ databases">
        <authorList>
            <consortium name="Pathogen Informatics"/>
        </authorList>
    </citation>
    <scope>NUCLEOTIDE SEQUENCE [LARGE SCALE GENOMIC DNA]</scope>
    <source>
        <strain evidence="2 3">Egypt</strain>
    </source>
</reference>
<gene>
    <name evidence="2" type="ORF">ECPE_LOCUS8661</name>
</gene>
<dbReference type="PANTHER" id="PTHR45739">
    <property type="entry name" value="MATRIX PROTEIN, PUTATIVE-RELATED"/>
    <property type="match status" value="1"/>
</dbReference>
<dbReference type="OrthoDB" id="430044at2759"/>
<dbReference type="EMBL" id="UZAN01046278">
    <property type="protein sequence ID" value="VDP83971.1"/>
    <property type="molecule type" value="Genomic_DNA"/>
</dbReference>
<dbReference type="Proteomes" id="UP000272942">
    <property type="component" value="Unassembled WGS sequence"/>
</dbReference>
<reference evidence="4" key="1">
    <citation type="submission" date="2016-06" db="UniProtKB">
        <authorList>
            <consortium name="WormBaseParasite"/>
        </authorList>
    </citation>
    <scope>IDENTIFICATION</scope>
</reference>
<proteinExistence type="predicted"/>
<keyword evidence="3" id="KW-1185">Reference proteome</keyword>
<dbReference type="Pfam" id="PF16184">
    <property type="entry name" value="Cadherin_3"/>
    <property type="match status" value="1"/>
</dbReference>
<sequence>MAFNTFDDTAVGSSVTLKVYLNSPELGLRLSRNRPSVIFTDSFVRLSSAYLAAGIGSSNIVPDIQYELRTTYGGYVAFVNNPYRSINMFTQSDIDQERVIFVHNGGETAAACGFDFHLSYGQERSKRRFRYAFDVYRAHIETINHRTLEVFPLGFEQIQTWHLSHRVRLEQQLQGDGTQYSNQRSSNEWRNTRGTINTNQPVVTVAYAVLSQPSHGRLIRLTSNPGLMARIRNEGLRNVKHFTQNDLDEGRIFYVFDPLPNTGTVQLHHQKRISIQGEHPSFQQKVPVSLRGTTMGLQRISDYILLNVSAYYSSGEKSFIVPFMRSHVERYLQFNISVSLLHINQLNQDRLFLIHPVIVTEGGTGEFTWANLNPQPLINLYEHNTLSDLNALRLRLVKPPEHGVLKLSDGSPFHEMPLTNNSIGGKSFRAFYVHDGSETLFDRFLLRLQDKNDPIVMGYNETGIEIPVHIKSVNDQRPRLIRPSSRPNHVHVSQTNDKVLFECLVGLTMVISDRWIYAVDGDSSASEILYELVSHPEFGALCLLPTEVTNDSLLETHTHCRPCTDPCLFSQEDVNENRLIYVAQYHPIVSPILDSFTFSVRDIHHEKEIHEQINPQGTVTLRLWPAEIIPQTNTIYLWQGEEWTHLNRNHVNITLRSRMNQTFTSDSVKPEWLWLTVVHPPLFGRLFLDTLPVLRFTFEDLTSGRMSYQQFSKASPTDSMVIRLEVDPWKSPSKRLHDMLTGYRSLTLPNEKHLFSEFSLYVEVKPRINLGDLVVEPGARITVGKEVFNTSALWNLIRQTTNVNKDVTSDVSPIVTFPTATQLRLGRFIVNGEVVVATGYPDEELSPTVNITLDSFDRGEVKFESYHLPDLQFKNKNELEEQIGFILWAGPQIQPARDLSSTGLHVLAPASVSMPTSSLAPHIREAAYTCAGQTNSSKCLRFSTPGAQTTPDMESTLACLAEKPTDFTKCDPSIDESLSLKTPFPAIDLSTSETSTTATLSLGAQPCLIQIAPYPTDTLTLTSVDSVPMWIAHPP</sequence>
<evidence type="ECO:0000313" key="3">
    <source>
        <dbReference type="Proteomes" id="UP000272942"/>
    </source>
</evidence>
<dbReference type="PANTHER" id="PTHR45739:SF12">
    <property type="entry name" value="CHONDROITIN SULFATE PROTEOGLYCAN 4-LIKE ISOFORM X2"/>
    <property type="match status" value="1"/>
</dbReference>
<feature type="region of interest" description="Disordered" evidence="1">
    <location>
        <begin position="174"/>
        <end position="194"/>
    </location>
</feature>
<dbReference type="WBParaSite" id="ECPE_0000868901-mRNA-1">
    <property type="protein sequence ID" value="ECPE_0000868901-mRNA-1"/>
    <property type="gene ID" value="ECPE_0000868901"/>
</dbReference>
<name>A0A183ANX8_9TREM</name>
<evidence type="ECO:0000313" key="4">
    <source>
        <dbReference type="WBParaSite" id="ECPE_0000868901-mRNA-1"/>
    </source>
</evidence>
<dbReference type="GO" id="GO:0009653">
    <property type="term" value="P:anatomical structure morphogenesis"/>
    <property type="evidence" value="ECO:0007669"/>
    <property type="project" value="TreeGrafter"/>
</dbReference>
<dbReference type="AlphaFoldDB" id="A0A183ANX8"/>
<organism evidence="4">
    <name type="scientific">Echinostoma caproni</name>
    <dbReference type="NCBI Taxonomy" id="27848"/>
    <lineage>
        <taxon>Eukaryota</taxon>
        <taxon>Metazoa</taxon>
        <taxon>Spiralia</taxon>
        <taxon>Lophotrochozoa</taxon>
        <taxon>Platyhelminthes</taxon>
        <taxon>Trematoda</taxon>
        <taxon>Digenea</taxon>
        <taxon>Plagiorchiida</taxon>
        <taxon>Echinostomata</taxon>
        <taxon>Echinostomatoidea</taxon>
        <taxon>Echinostomatidae</taxon>
        <taxon>Echinostoma</taxon>
    </lineage>
</organism>
<evidence type="ECO:0000313" key="2">
    <source>
        <dbReference type="EMBL" id="VDP83971.1"/>
    </source>
</evidence>
<protein>
    <submittedName>
        <fullName evidence="4">Glyco_hydro_38C domain-containing protein</fullName>
    </submittedName>
</protein>